<dbReference type="Proteomes" id="UP001596104">
    <property type="component" value="Unassembled WGS sequence"/>
</dbReference>
<sequence length="202" mass="21729">MPQDESRQFAPATQRNRDPILAVLREVLPAQGLVLEVASGSGEHAVHFAAAFPNLTFQPSDPDPAALASIDAWASESALPNLRPAIRLDAMAPRWPVTQADAILCINMIHISPWAATEGLVRQAGQLLPAGGPLYLYGPYRQHDVPLAASNAVFDDSLRRRNPKWGLRELEAVAELARAAGFGEPAVTAMPANNLSVVFRKA</sequence>
<dbReference type="SUPFAM" id="SSF53335">
    <property type="entry name" value="S-adenosyl-L-methionine-dependent methyltransferases"/>
    <property type="match status" value="1"/>
</dbReference>
<name>A0ABW0H9R5_9HYPH</name>
<dbReference type="InterPro" id="IPR029063">
    <property type="entry name" value="SAM-dependent_MTases_sf"/>
</dbReference>
<keyword evidence="2" id="KW-1185">Reference proteome</keyword>
<reference evidence="2" key="1">
    <citation type="journal article" date="2019" name="Int. J. Syst. Evol. Microbiol.">
        <title>The Global Catalogue of Microorganisms (GCM) 10K type strain sequencing project: providing services to taxonomists for standard genome sequencing and annotation.</title>
        <authorList>
            <consortium name="The Broad Institute Genomics Platform"/>
            <consortium name="The Broad Institute Genome Sequencing Center for Infectious Disease"/>
            <person name="Wu L."/>
            <person name="Ma J."/>
        </authorList>
    </citation>
    <scope>NUCLEOTIDE SEQUENCE [LARGE SCALE GENOMIC DNA]</scope>
    <source>
        <strain evidence="2">CGMCC 1.16326</strain>
    </source>
</reference>
<dbReference type="PANTHER" id="PTHR20974">
    <property type="entry name" value="UPF0585 PROTEIN CG18661"/>
    <property type="match status" value="1"/>
</dbReference>
<dbReference type="InterPro" id="IPR010342">
    <property type="entry name" value="DUF938"/>
</dbReference>
<dbReference type="EMBL" id="JBHSLV010000016">
    <property type="protein sequence ID" value="MFC5392864.1"/>
    <property type="molecule type" value="Genomic_DNA"/>
</dbReference>
<protein>
    <submittedName>
        <fullName evidence="1">DUF938 domain-containing protein</fullName>
    </submittedName>
</protein>
<comment type="caution">
    <text evidence="1">The sequence shown here is derived from an EMBL/GenBank/DDBJ whole genome shotgun (WGS) entry which is preliminary data.</text>
</comment>
<dbReference type="RefSeq" id="WP_377007717.1">
    <property type="nucleotide sequence ID" value="NZ_JBHSLV010000016.1"/>
</dbReference>
<organism evidence="1 2">
    <name type="scientific">Bosea vestrisii</name>
    <dbReference type="NCBI Taxonomy" id="151416"/>
    <lineage>
        <taxon>Bacteria</taxon>
        <taxon>Pseudomonadati</taxon>
        <taxon>Pseudomonadota</taxon>
        <taxon>Alphaproteobacteria</taxon>
        <taxon>Hyphomicrobiales</taxon>
        <taxon>Boseaceae</taxon>
        <taxon>Bosea</taxon>
    </lineage>
</organism>
<evidence type="ECO:0000313" key="2">
    <source>
        <dbReference type="Proteomes" id="UP001596104"/>
    </source>
</evidence>
<dbReference type="Pfam" id="PF06080">
    <property type="entry name" value="DUF938"/>
    <property type="match status" value="1"/>
</dbReference>
<dbReference type="PANTHER" id="PTHR20974:SF0">
    <property type="entry name" value="UPF0585 PROTEIN CG18661"/>
    <property type="match status" value="1"/>
</dbReference>
<evidence type="ECO:0000313" key="1">
    <source>
        <dbReference type="EMBL" id="MFC5392864.1"/>
    </source>
</evidence>
<dbReference type="Gene3D" id="3.40.50.150">
    <property type="entry name" value="Vaccinia Virus protein VP39"/>
    <property type="match status" value="1"/>
</dbReference>
<proteinExistence type="predicted"/>
<gene>
    <name evidence="1" type="ORF">ACFPPC_09490</name>
</gene>
<accession>A0ABW0H9R5</accession>